<dbReference type="Proteomes" id="UP000024942">
    <property type="component" value="Unassembled WGS sequence"/>
</dbReference>
<organism evidence="2 3">
    <name type="scientific">Hyphomonas oceanitis SCH89</name>
    <dbReference type="NCBI Taxonomy" id="1280953"/>
    <lineage>
        <taxon>Bacteria</taxon>
        <taxon>Pseudomonadati</taxon>
        <taxon>Pseudomonadota</taxon>
        <taxon>Alphaproteobacteria</taxon>
        <taxon>Hyphomonadales</taxon>
        <taxon>Hyphomonadaceae</taxon>
        <taxon>Hyphomonas</taxon>
    </lineage>
</organism>
<evidence type="ECO:0000313" key="2">
    <source>
        <dbReference type="EMBL" id="KDA02039.1"/>
    </source>
</evidence>
<comment type="caution">
    <text evidence="2">The sequence shown here is derived from an EMBL/GenBank/DDBJ whole genome shotgun (WGS) entry which is preliminary data.</text>
</comment>
<dbReference type="AlphaFoldDB" id="A0A059G5N8"/>
<keyword evidence="3" id="KW-1185">Reference proteome</keyword>
<name>A0A059G5N8_9PROT</name>
<dbReference type="PATRIC" id="fig|1280953.3.peg.2530"/>
<feature type="transmembrane region" description="Helical" evidence="1">
    <location>
        <begin position="71"/>
        <end position="99"/>
    </location>
</feature>
<dbReference type="EMBL" id="ARYL01000018">
    <property type="protein sequence ID" value="KDA02039.1"/>
    <property type="molecule type" value="Genomic_DNA"/>
</dbReference>
<gene>
    <name evidence="2" type="ORF">HOC_12558</name>
</gene>
<feature type="transmembrane region" description="Helical" evidence="1">
    <location>
        <begin position="30"/>
        <end position="51"/>
    </location>
</feature>
<keyword evidence="1" id="KW-0472">Membrane</keyword>
<proteinExistence type="predicted"/>
<sequence>MARRKDPEGGLPPPDKAPTQSLFAWLRGRFFAGMVIAAPIAVTFLILQFLIGEIDKRVVPLIPAALNPETYLKYAVPGFGLIVLVVFLTILGGIATNLIGRSVISVGDRILSQVPIVRSLYSAFKQLVEVFAKDNTDQFSEVVLIEYPKTGTWCLGFVSSPAKGEIGATLGGEYLGVFVPTTPNPTSGFLMYVDSKEVIRLKMTVEEGAKMILSAGLVVPEFPPAPKPDPKAPKKILP</sequence>
<keyword evidence="1" id="KW-0812">Transmembrane</keyword>
<evidence type="ECO:0008006" key="4">
    <source>
        <dbReference type="Google" id="ProtNLM"/>
    </source>
</evidence>
<evidence type="ECO:0000313" key="3">
    <source>
        <dbReference type="Proteomes" id="UP000024942"/>
    </source>
</evidence>
<keyword evidence="1" id="KW-1133">Transmembrane helix</keyword>
<dbReference type="STRING" id="1280953.HOC_12558"/>
<dbReference type="PANTHER" id="PTHR31876:SF26">
    <property type="entry name" value="PROTEIN LIKE COV 2"/>
    <property type="match status" value="1"/>
</dbReference>
<evidence type="ECO:0000256" key="1">
    <source>
        <dbReference type="SAM" id="Phobius"/>
    </source>
</evidence>
<accession>A0A059G5N8</accession>
<reference evidence="2 3" key="1">
    <citation type="journal article" date="2014" name="Antonie Van Leeuwenhoek">
        <title>Hyphomonas beringensis sp. nov. and Hyphomonas chukchiensis sp. nov., isolated from surface seawater of the Bering Sea and Chukchi Sea.</title>
        <authorList>
            <person name="Li C."/>
            <person name="Lai Q."/>
            <person name="Li G."/>
            <person name="Dong C."/>
            <person name="Wang J."/>
            <person name="Liao Y."/>
            <person name="Shao Z."/>
        </authorList>
    </citation>
    <scope>NUCLEOTIDE SEQUENCE [LARGE SCALE GENOMIC DNA]</scope>
    <source>
        <strain evidence="2 3">SCH89</strain>
    </source>
</reference>
<dbReference type="Pfam" id="PF04367">
    <property type="entry name" value="DUF502"/>
    <property type="match status" value="1"/>
</dbReference>
<dbReference type="OrthoDB" id="9780267at2"/>
<dbReference type="PANTHER" id="PTHR31876">
    <property type="entry name" value="COV-LIKE PROTEIN 1"/>
    <property type="match status" value="1"/>
</dbReference>
<dbReference type="RefSeq" id="WP_051624835.1">
    <property type="nucleotide sequence ID" value="NZ_ARYL01000018.1"/>
</dbReference>
<dbReference type="eggNOG" id="COG2928">
    <property type="taxonomic scope" value="Bacteria"/>
</dbReference>
<dbReference type="InterPro" id="IPR007462">
    <property type="entry name" value="COV1-like"/>
</dbReference>
<protein>
    <recommendedName>
        <fullName evidence="4">DUF502 domain-containing protein</fullName>
    </recommendedName>
</protein>